<feature type="domain" description="Integrase catalytic" evidence="4">
    <location>
        <begin position="292"/>
        <end position="386"/>
    </location>
</feature>
<protein>
    <recommendedName>
        <fullName evidence="4">Integrase catalytic domain-containing protein</fullName>
    </recommendedName>
</protein>
<dbReference type="Pfam" id="PF17921">
    <property type="entry name" value="Integrase_H2C2"/>
    <property type="match status" value="1"/>
</dbReference>
<dbReference type="GO" id="GO:0005634">
    <property type="term" value="C:nucleus"/>
    <property type="evidence" value="ECO:0007669"/>
    <property type="project" value="UniProtKB-ARBA"/>
</dbReference>
<evidence type="ECO:0000256" key="1">
    <source>
        <dbReference type="ARBA" id="ARBA00022884"/>
    </source>
</evidence>
<gene>
    <name evidence="5" type="ORF">O181_010373</name>
</gene>
<organism evidence="5 6">
    <name type="scientific">Austropuccinia psidii MF-1</name>
    <dbReference type="NCBI Taxonomy" id="1389203"/>
    <lineage>
        <taxon>Eukaryota</taxon>
        <taxon>Fungi</taxon>
        <taxon>Dikarya</taxon>
        <taxon>Basidiomycota</taxon>
        <taxon>Pucciniomycotina</taxon>
        <taxon>Pucciniomycetes</taxon>
        <taxon>Pucciniales</taxon>
        <taxon>Sphaerophragmiaceae</taxon>
        <taxon>Austropuccinia</taxon>
    </lineage>
</organism>
<comment type="caution">
    <text evidence="5">The sequence shown here is derived from an EMBL/GenBank/DDBJ whole genome shotgun (WGS) entry which is preliminary data.</text>
</comment>
<dbReference type="InterPro" id="IPR041588">
    <property type="entry name" value="Integrase_H2C2"/>
</dbReference>
<evidence type="ECO:0000256" key="3">
    <source>
        <dbReference type="SAM" id="MobiDB-lite"/>
    </source>
</evidence>
<dbReference type="InterPro" id="IPR036397">
    <property type="entry name" value="RNaseH_sf"/>
</dbReference>
<dbReference type="AlphaFoldDB" id="A0A9Q3BSV6"/>
<evidence type="ECO:0000259" key="4">
    <source>
        <dbReference type="PROSITE" id="PS50994"/>
    </source>
</evidence>
<name>A0A9Q3BSV6_9BASI</name>
<reference evidence="5" key="1">
    <citation type="submission" date="2021-03" db="EMBL/GenBank/DDBJ databases">
        <title>Draft genome sequence of rust myrtle Austropuccinia psidii MF-1, a brazilian biotype.</title>
        <authorList>
            <person name="Quecine M.C."/>
            <person name="Pachon D.M.R."/>
            <person name="Bonatelli M.L."/>
            <person name="Correr F.H."/>
            <person name="Franceschini L.M."/>
            <person name="Leite T.F."/>
            <person name="Margarido G.R.A."/>
            <person name="Almeida C.A."/>
            <person name="Ferrarezi J.A."/>
            <person name="Labate C.A."/>
        </authorList>
    </citation>
    <scope>NUCLEOTIDE SEQUENCE</scope>
    <source>
        <strain evidence="5">MF-1</strain>
    </source>
</reference>
<keyword evidence="6" id="KW-1185">Reference proteome</keyword>
<dbReference type="PANTHER" id="PTHR37984">
    <property type="entry name" value="PROTEIN CBG26694"/>
    <property type="match status" value="1"/>
</dbReference>
<dbReference type="SUPFAM" id="SSF53098">
    <property type="entry name" value="Ribonuclease H-like"/>
    <property type="match status" value="1"/>
</dbReference>
<dbReference type="GO" id="GO:0003824">
    <property type="term" value="F:catalytic activity"/>
    <property type="evidence" value="ECO:0007669"/>
    <property type="project" value="UniProtKB-KW"/>
</dbReference>
<dbReference type="InterPro" id="IPR001584">
    <property type="entry name" value="Integrase_cat-core"/>
</dbReference>
<sequence>MQSFVGFSSYYRKNIKNFAHIASSLLKSCSKVIVFEITKERRDAYERIEDELTHAPVLFLPDFELKFKLYTDSACSQGLGAALHQRQIVDGEPREGVICYISMQLKDSEARRQNFEFSEWAPESGTPDSKEPESEGTETPILGICSSELNNEFFSAVMKTYSKHKQCGILLQLLQQKYRSPEQECQLEELWLRDNKDNNLFLIYRLIYHSEKHTSAFTVIDRDHISLILQEWHDCPYMGHMGEDTTKERVASTAWWPKWEQELCEYINTCERFQKEKRKQGKKYRLLQHIEEPKHPWENINMDWVTGLVPGGKENFNACLVIVDRYSKILRCLPCHKEDAEMNIALLFWTKIISTCGVPKNIISDRDAEFTRELLTSYYDMLVTKL</sequence>
<keyword evidence="1" id="KW-0694">RNA-binding</keyword>
<dbReference type="PROSITE" id="PS50994">
    <property type="entry name" value="INTEGRASE"/>
    <property type="match status" value="1"/>
</dbReference>
<dbReference type="GO" id="GO:0003723">
    <property type="term" value="F:RNA binding"/>
    <property type="evidence" value="ECO:0007669"/>
    <property type="project" value="UniProtKB-KW"/>
</dbReference>
<evidence type="ECO:0000256" key="2">
    <source>
        <dbReference type="ARBA" id="ARBA00023268"/>
    </source>
</evidence>
<evidence type="ECO:0000313" key="6">
    <source>
        <dbReference type="Proteomes" id="UP000765509"/>
    </source>
</evidence>
<dbReference type="Pfam" id="PF17919">
    <property type="entry name" value="RT_RNaseH_2"/>
    <property type="match status" value="1"/>
</dbReference>
<accession>A0A9Q3BSV6</accession>
<evidence type="ECO:0000313" key="5">
    <source>
        <dbReference type="EMBL" id="MBW0470658.1"/>
    </source>
</evidence>
<dbReference type="InterPro" id="IPR041577">
    <property type="entry name" value="RT_RNaseH_2"/>
</dbReference>
<dbReference type="SUPFAM" id="SSF56672">
    <property type="entry name" value="DNA/RNA polymerases"/>
    <property type="match status" value="1"/>
</dbReference>
<dbReference type="InterPro" id="IPR043502">
    <property type="entry name" value="DNA/RNA_pol_sf"/>
</dbReference>
<dbReference type="PANTHER" id="PTHR37984:SF5">
    <property type="entry name" value="PROTEIN NYNRIN-LIKE"/>
    <property type="match status" value="1"/>
</dbReference>
<dbReference type="Gene3D" id="1.10.340.70">
    <property type="match status" value="1"/>
</dbReference>
<dbReference type="Proteomes" id="UP000765509">
    <property type="component" value="Unassembled WGS sequence"/>
</dbReference>
<dbReference type="EMBL" id="AVOT02002510">
    <property type="protein sequence ID" value="MBW0470658.1"/>
    <property type="molecule type" value="Genomic_DNA"/>
</dbReference>
<keyword evidence="2" id="KW-0511">Multifunctional enzyme</keyword>
<dbReference type="InterPro" id="IPR050951">
    <property type="entry name" value="Retrovirus_Pol_polyprotein"/>
</dbReference>
<feature type="region of interest" description="Disordered" evidence="3">
    <location>
        <begin position="117"/>
        <end position="139"/>
    </location>
</feature>
<dbReference type="InterPro" id="IPR012337">
    <property type="entry name" value="RNaseH-like_sf"/>
</dbReference>
<dbReference type="Gene3D" id="3.30.70.270">
    <property type="match status" value="1"/>
</dbReference>
<dbReference type="Gene3D" id="3.30.420.10">
    <property type="entry name" value="Ribonuclease H-like superfamily/Ribonuclease H"/>
    <property type="match status" value="1"/>
</dbReference>
<proteinExistence type="predicted"/>
<dbReference type="InterPro" id="IPR043128">
    <property type="entry name" value="Rev_trsase/Diguanyl_cyclase"/>
</dbReference>
<dbReference type="GO" id="GO:0015074">
    <property type="term" value="P:DNA integration"/>
    <property type="evidence" value="ECO:0007669"/>
    <property type="project" value="InterPro"/>
</dbReference>